<comment type="caution">
    <text evidence="1">The sequence shown here is derived from an EMBL/GenBank/DDBJ whole genome shotgun (WGS) entry which is preliminary data.</text>
</comment>
<keyword evidence="2" id="KW-1185">Reference proteome</keyword>
<dbReference type="EMBL" id="WUMU01000039">
    <property type="protein sequence ID" value="MXN20981.1"/>
    <property type="molecule type" value="Genomic_DNA"/>
</dbReference>
<evidence type="ECO:0000313" key="1">
    <source>
        <dbReference type="EMBL" id="MXN20981.1"/>
    </source>
</evidence>
<dbReference type="AlphaFoldDB" id="A0A6L7GAC4"/>
<organism evidence="1 2">
    <name type="scientific">Pseudooceanicola albus</name>
    <dbReference type="NCBI Taxonomy" id="2692189"/>
    <lineage>
        <taxon>Bacteria</taxon>
        <taxon>Pseudomonadati</taxon>
        <taxon>Pseudomonadota</taxon>
        <taxon>Alphaproteobacteria</taxon>
        <taxon>Rhodobacterales</taxon>
        <taxon>Paracoccaceae</taxon>
        <taxon>Pseudooceanicola</taxon>
    </lineage>
</organism>
<proteinExistence type="predicted"/>
<gene>
    <name evidence="1" type="ORF">GR170_24445</name>
</gene>
<dbReference type="RefSeq" id="WP_160897097.1">
    <property type="nucleotide sequence ID" value="NZ_WUMU01000039.1"/>
</dbReference>
<evidence type="ECO:0000313" key="2">
    <source>
        <dbReference type="Proteomes" id="UP000477911"/>
    </source>
</evidence>
<accession>A0A6L7GAC4</accession>
<dbReference type="SUPFAM" id="SSF55781">
    <property type="entry name" value="GAF domain-like"/>
    <property type="match status" value="1"/>
</dbReference>
<sequence>MSAPRDCSALLAALSALAELRAATVLRYRDGGAERIWSTHPAVFAAEGFKRFDEAPTMRRVRDGGRPVLTEGRAALQAGFADWQAILERGADAILNLPVRDPAGRCLGQVNLMGRYGGFPADVIARLQSTADAHADCFLPPEPQETPPCA</sequence>
<protein>
    <recommendedName>
        <fullName evidence="3">GAF domain-containing protein</fullName>
    </recommendedName>
</protein>
<name>A0A6L7GAC4_9RHOB</name>
<reference evidence="1 2" key="1">
    <citation type="submission" date="2019-12" db="EMBL/GenBank/DDBJ databases">
        <authorList>
            <person name="Li M."/>
        </authorList>
    </citation>
    <scope>NUCLEOTIDE SEQUENCE [LARGE SCALE GENOMIC DNA]</scope>
    <source>
        <strain evidence="1 2">GBMRC 2024</strain>
    </source>
</reference>
<dbReference type="Proteomes" id="UP000477911">
    <property type="component" value="Unassembled WGS sequence"/>
</dbReference>
<evidence type="ECO:0008006" key="3">
    <source>
        <dbReference type="Google" id="ProtNLM"/>
    </source>
</evidence>